<dbReference type="Proteomes" id="UP000198307">
    <property type="component" value="Unassembled WGS sequence"/>
</dbReference>
<evidence type="ECO:0000313" key="8">
    <source>
        <dbReference type="EMBL" id="SNT73980.1"/>
    </source>
</evidence>
<feature type="domain" description="VTT" evidence="7">
    <location>
        <begin position="30"/>
        <end position="157"/>
    </location>
</feature>
<protein>
    <submittedName>
        <fullName evidence="8">Membrane protein DedA, SNARE-associated domain</fullName>
    </submittedName>
</protein>
<keyword evidence="4 6" id="KW-1133">Transmembrane helix</keyword>
<evidence type="ECO:0000313" key="9">
    <source>
        <dbReference type="Proteomes" id="UP000198307"/>
    </source>
</evidence>
<evidence type="ECO:0000256" key="6">
    <source>
        <dbReference type="SAM" id="Phobius"/>
    </source>
</evidence>
<evidence type="ECO:0000256" key="3">
    <source>
        <dbReference type="ARBA" id="ARBA00022692"/>
    </source>
</evidence>
<dbReference type="RefSeq" id="WP_089344341.1">
    <property type="nucleotide sequence ID" value="NZ_CP067130.1"/>
</dbReference>
<feature type="transmembrane region" description="Helical" evidence="6">
    <location>
        <begin position="136"/>
        <end position="156"/>
    </location>
</feature>
<name>A0A239PUY9_9RHOB</name>
<sequence>MTETILDLLANYGEVILFTVTFLSCLCVPIPSSLMMLAGGSFASTGDLDTTMTVAAAYLGAITGDNLGYLLARAFGDRISGWLDAHPKRAKMRDSAKSYMDRKGPISVFLSCWLVAPLGPYVNLVSGITRYNWLKFALWGAMGEVFWVGIYIGLGYSFSDQITTLGTMLGNASGFMVALLAVVLLGRWLWKVSKADASNSHADMP</sequence>
<proteinExistence type="predicted"/>
<dbReference type="AlphaFoldDB" id="A0A239PUY9"/>
<evidence type="ECO:0000256" key="5">
    <source>
        <dbReference type="ARBA" id="ARBA00023136"/>
    </source>
</evidence>
<comment type="subcellular location">
    <subcellularLocation>
        <location evidence="1">Cell membrane</location>
        <topology evidence="1">Multi-pass membrane protein</topology>
    </subcellularLocation>
</comment>
<dbReference type="InterPro" id="IPR032816">
    <property type="entry name" value="VTT_dom"/>
</dbReference>
<organism evidence="8 9">
    <name type="scientific">Paracoccus seriniphilus</name>
    <dbReference type="NCBI Taxonomy" id="184748"/>
    <lineage>
        <taxon>Bacteria</taxon>
        <taxon>Pseudomonadati</taxon>
        <taxon>Pseudomonadota</taxon>
        <taxon>Alphaproteobacteria</taxon>
        <taxon>Rhodobacterales</taxon>
        <taxon>Paracoccaceae</taxon>
        <taxon>Paracoccus</taxon>
    </lineage>
</organism>
<evidence type="ECO:0000259" key="7">
    <source>
        <dbReference type="Pfam" id="PF09335"/>
    </source>
</evidence>
<gene>
    <name evidence="8" type="ORF">SAMN05444959_106160</name>
</gene>
<keyword evidence="5 6" id="KW-0472">Membrane</keyword>
<dbReference type="PANTHER" id="PTHR42709:SF6">
    <property type="entry name" value="UNDECAPRENYL PHOSPHATE TRANSPORTER A"/>
    <property type="match status" value="1"/>
</dbReference>
<feature type="transmembrane region" description="Helical" evidence="6">
    <location>
        <begin position="168"/>
        <end position="190"/>
    </location>
</feature>
<dbReference type="Pfam" id="PF09335">
    <property type="entry name" value="VTT_dom"/>
    <property type="match status" value="1"/>
</dbReference>
<dbReference type="GO" id="GO:0005886">
    <property type="term" value="C:plasma membrane"/>
    <property type="evidence" value="ECO:0007669"/>
    <property type="project" value="UniProtKB-SubCell"/>
</dbReference>
<dbReference type="OrthoDB" id="9782291at2"/>
<evidence type="ECO:0000256" key="4">
    <source>
        <dbReference type="ARBA" id="ARBA00022989"/>
    </source>
</evidence>
<reference evidence="8 9" key="1">
    <citation type="submission" date="2017-07" db="EMBL/GenBank/DDBJ databases">
        <authorList>
            <person name="Sun Z.S."/>
            <person name="Albrecht U."/>
            <person name="Echele G."/>
            <person name="Lee C.C."/>
        </authorList>
    </citation>
    <scope>NUCLEOTIDE SEQUENCE [LARGE SCALE GENOMIC DNA]</scope>
    <source>
        <strain evidence="8 9">DSM 14827</strain>
    </source>
</reference>
<keyword evidence="9" id="KW-1185">Reference proteome</keyword>
<keyword evidence="2" id="KW-1003">Cell membrane</keyword>
<evidence type="ECO:0000256" key="1">
    <source>
        <dbReference type="ARBA" id="ARBA00004651"/>
    </source>
</evidence>
<evidence type="ECO:0000256" key="2">
    <source>
        <dbReference type="ARBA" id="ARBA00022475"/>
    </source>
</evidence>
<feature type="transmembrane region" description="Helical" evidence="6">
    <location>
        <begin position="15"/>
        <end position="38"/>
    </location>
</feature>
<accession>A0A239PUY9</accession>
<keyword evidence="3 6" id="KW-0812">Transmembrane</keyword>
<dbReference type="PANTHER" id="PTHR42709">
    <property type="entry name" value="ALKALINE PHOSPHATASE LIKE PROTEIN"/>
    <property type="match status" value="1"/>
</dbReference>
<dbReference type="EMBL" id="FZQB01000006">
    <property type="protein sequence ID" value="SNT73980.1"/>
    <property type="molecule type" value="Genomic_DNA"/>
</dbReference>
<dbReference type="InterPro" id="IPR051311">
    <property type="entry name" value="DedA_domain"/>
</dbReference>